<evidence type="ECO:0000256" key="3">
    <source>
        <dbReference type="ARBA" id="ARBA00022989"/>
    </source>
</evidence>
<keyword evidence="4" id="KW-0297">G-protein coupled receptor</keyword>
<feature type="transmembrane region" description="Helical" evidence="9">
    <location>
        <begin position="6"/>
        <end position="26"/>
    </location>
</feature>
<keyword evidence="6" id="KW-0675">Receptor</keyword>
<evidence type="ECO:0000256" key="8">
    <source>
        <dbReference type="ARBA" id="ARBA00023224"/>
    </source>
</evidence>
<dbReference type="PANTHER" id="PTHR10519:SF20">
    <property type="entry name" value="G-PROTEIN COUPLED RECEPTOR 156-RELATED"/>
    <property type="match status" value="1"/>
</dbReference>
<dbReference type="PANTHER" id="PTHR10519">
    <property type="entry name" value="GABA-B RECEPTOR"/>
    <property type="match status" value="1"/>
</dbReference>
<dbReference type="CDD" id="cd15047">
    <property type="entry name" value="7tmC_GABA-B-like"/>
    <property type="match status" value="1"/>
</dbReference>
<evidence type="ECO:0000313" key="12">
    <source>
        <dbReference type="RefSeq" id="XP_006814353.1"/>
    </source>
</evidence>
<name>A0ABM0M2W2_SACKO</name>
<protein>
    <submittedName>
        <fullName evidence="12">Gamma-aminobutyric acid type B receptor subunit 2-like</fullName>
    </submittedName>
</protein>
<evidence type="ECO:0000256" key="4">
    <source>
        <dbReference type="ARBA" id="ARBA00023040"/>
    </source>
</evidence>
<accession>A0ABM0M2W2</accession>
<keyword evidence="3 9" id="KW-1133">Transmembrane helix</keyword>
<sequence length="383" mass="42474">MSSPTLNDMIILGAILAYTAVILYGLDGNAVPNYNDIFCSFDSWILIVAFTVSFGAMFAKTWRVYKIFTNKIHKRQIIEDVAIVPRVEICECEYKFYWLGALYAEKGLLLLFGCFLAYETRNVCVDGLNDSKQICVSVYNIVVLCVLGITVNLAVSDNPTLTYGFTAAIIVLCTTFTLCLIFVPKIKMIISDPSGDETKRRRLREGLSVKKSMNDARSSDTASRDTGVESISELSAKLSAIQWKLSLKDKEILKLRGEIKVHQQKREAQHSLDLDAISDVSSDKCAATDSRELHSEELYVHIGGLGGNEAETNTDTRDAAVQVEDALTTTTAVQVDRDPNDGTSTSTQLRNIIENKKIPQRCKLVFINLGFSNDAEPDGVFYV</sequence>
<dbReference type="PROSITE" id="PS50259">
    <property type="entry name" value="G_PROTEIN_RECEP_F3_4"/>
    <property type="match status" value="1"/>
</dbReference>
<keyword evidence="5 9" id="KW-0472">Membrane</keyword>
<feature type="domain" description="G-protein coupled receptors family 3 profile" evidence="10">
    <location>
        <begin position="10"/>
        <end position="205"/>
    </location>
</feature>
<evidence type="ECO:0000256" key="6">
    <source>
        <dbReference type="ARBA" id="ARBA00023170"/>
    </source>
</evidence>
<dbReference type="PRINTS" id="PR01176">
    <property type="entry name" value="GABABRECEPTR"/>
</dbReference>
<evidence type="ECO:0000256" key="9">
    <source>
        <dbReference type="SAM" id="Phobius"/>
    </source>
</evidence>
<evidence type="ECO:0000313" key="11">
    <source>
        <dbReference type="Proteomes" id="UP000694865"/>
    </source>
</evidence>
<keyword evidence="8" id="KW-0807">Transducer</keyword>
<evidence type="ECO:0000256" key="7">
    <source>
        <dbReference type="ARBA" id="ARBA00023180"/>
    </source>
</evidence>
<feature type="transmembrane region" description="Helical" evidence="9">
    <location>
        <begin position="138"/>
        <end position="155"/>
    </location>
</feature>
<feature type="transmembrane region" description="Helical" evidence="9">
    <location>
        <begin position="38"/>
        <end position="59"/>
    </location>
</feature>
<dbReference type="RefSeq" id="XP_006814353.1">
    <property type="nucleotide sequence ID" value="XM_006814290.1"/>
</dbReference>
<comment type="subcellular location">
    <subcellularLocation>
        <location evidence="1">Membrane</location>
        <topology evidence="1">Multi-pass membrane protein</topology>
    </subcellularLocation>
</comment>
<dbReference type="InterPro" id="IPR017978">
    <property type="entry name" value="GPCR_3_C"/>
</dbReference>
<feature type="transmembrane region" description="Helical" evidence="9">
    <location>
        <begin position="96"/>
        <end position="118"/>
    </location>
</feature>
<organism evidence="11 12">
    <name type="scientific">Saccoglossus kowalevskii</name>
    <name type="common">Acorn worm</name>
    <dbReference type="NCBI Taxonomy" id="10224"/>
    <lineage>
        <taxon>Eukaryota</taxon>
        <taxon>Metazoa</taxon>
        <taxon>Hemichordata</taxon>
        <taxon>Enteropneusta</taxon>
        <taxon>Harrimaniidae</taxon>
        <taxon>Saccoglossus</taxon>
    </lineage>
</organism>
<dbReference type="GeneID" id="102801435"/>
<feature type="transmembrane region" description="Helical" evidence="9">
    <location>
        <begin position="161"/>
        <end position="183"/>
    </location>
</feature>
<gene>
    <name evidence="12" type="primary">LOC102801435</name>
</gene>
<evidence type="ECO:0000256" key="5">
    <source>
        <dbReference type="ARBA" id="ARBA00023136"/>
    </source>
</evidence>
<keyword evidence="7" id="KW-0325">Glycoprotein</keyword>
<keyword evidence="11" id="KW-1185">Reference proteome</keyword>
<dbReference type="InterPro" id="IPR002455">
    <property type="entry name" value="GPCR3_GABA-B"/>
</dbReference>
<evidence type="ECO:0000256" key="1">
    <source>
        <dbReference type="ARBA" id="ARBA00004141"/>
    </source>
</evidence>
<dbReference type="Proteomes" id="UP000694865">
    <property type="component" value="Unplaced"/>
</dbReference>
<reference evidence="12" key="1">
    <citation type="submission" date="2025-08" db="UniProtKB">
        <authorList>
            <consortium name="RefSeq"/>
        </authorList>
    </citation>
    <scope>IDENTIFICATION</scope>
    <source>
        <tissue evidence="12">Testes</tissue>
    </source>
</reference>
<keyword evidence="2 9" id="KW-0812">Transmembrane</keyword>
<evidence type="ECO:0000256" key="2">
    <source>
        <dbReference type="ARBA" id="ARBA00022692"/>
    </source>
</evidence>
<dbReference type="Pfam" id="PF00003">
    <property type="entry name" value="7tm_3"/>
    <property type="match status" value="2"/>
</dbReference>
<evidence type="ECO:0000259" key="10">
    <source>
        <dbReference type="PROSITE" id="PS50259"/>
    </source>
</evidence>
<proteinExistence type="predicted"/>